<dbReference type="Proteomes" id="UP000308549">
    <property type="component" value="Unassembled WGS sequence"/>
</dbReference>
<feature type="region of interest" description="Disordered" evidence="1">
    <location>
        <begin position="1"/>
        <end position="70"/>
    </location>
</feature>
<evidence type="ECO:0000256" key="1">
    <source>
        <dbReference type="SAM" id="MobiDB-lite"/>
    </source>
</evidence>
<dbReference type="EMBL" id="NAJL01000002">
    <property type="protein sequence ID" value="TKA33664.1"/>
    <property type="molecule type" value="Genomic_DNA"/>
</dbReference>
<accession>A0A4U0UE22</accession>
<reference evidence="2 3" key="1">
    <citation type="submission" date="2017-03" db="EMBL/GenBank/DDBJ databases">
        <title>Genomes of endolithic fungi from Antarctica.</title>
        <authorList>
            <person name="Coleine C."/>
            <person name="Masonjones S."/>
            <person name="Stajich J.E."/>
        </authorList>
    </citation>
    <scope>NUCLEOTIDE SEQUENCE [LARGE SCALE GENOMIC DNA]</scope>
    <source>
        <strain evidence="2 3">CCFEE 6315</strain>
    </source>
</reference>
<proteinExistence type="predicted"/>
<protein>
    <submittedName>
        <fullName evidence="2">Uncharacterized protein</fullName>
    </submittedName>
</protein>
<sequence length="147" mass="15492">MMRCPEQVTPRASKGKALVKRQGETEMEDDPMFNGTEYSGLLGPVSATPSGREDAHLAPPQSAAPSPQDKDVIIVKTAKGKGVAGKVSGRARTAAGVEDDSQWDVRKGNWTGWGLTKKAGAESIGVDTLKIDAKNIMTGKRTRGGGK</sequence>
<gene>
    <name evidence="2" type="ORF">B0A50_00500</name>
</gene>
<keyword evidence="3" id="KW-1185">Reference proteome</keyword>
<feature type="compositionally biased region" description="Low complexity" evidence="1">
    <location>
        <begin position="58"/>
        <end position="67"/>
    </location>
</feature>
<dbReference type="AlphaFoldDB" id="A0A4U0UE22"/>
<name>A0A4U0UE22_9PEZI</name>
<evidence type="ECO:0000313" key="2">
    <source>
        <dbReference type="EMBL" id="TKA33664.1"/>
    </source>
</evidence>
<evidence type="ECO:0000313" key="3">
    <source>
        <dbReference type="Proteomes" id="UP000308549"/>
    </source>
</evidence>
<comment type="caution">
    <text evidence="2">The sequence shown here is derived from an EMBL/GenBank/DDBJ whole genome shotgun (WGS) entry which is preliminary data.</text>
</comment>
<organism evidence="2 3">
    <name type="scientific">Salinomyces thailandicus</name>
    <dbReference type="NCBI Taxonomy" id="706561"/>
    <lineage>
        <taxon>Eukaryota</taxon>
        <taxon>Fungi</taxon>
        <taxon>Dikarya</taxon>
        <taxon>Ascomycota</taxon>
        <taxon>Pezizomycotina</taxon>
        <taxon>Dothideomycetes</taxon>
        <taxon>Dothideomycetidae</taxon>
        <taxon>Mycosphaerellales</taxon>
        <taxon>Teratosphaeriaceae</taxon>
        <taxon>Salinomyces</taxon>
    </lineage>
</organism>